<dbReference type="EMBL" id="CAKAEH010001266">
    <property type="protein sequence ID" value="CAG9533771.1"/>
    <property type="molecule type" value="Genomic_DNA"/>
</dbReference>
<name>A0A8J2LUY4_9BILA</name>
<feature type="transmembrane region" description="Helical" evidence="1">
    <location>
        <begin position="63"/>
        <end position="81"/>
    </location>
</feature>
<keyword evidence="1" id="KW-0472">Membrane</keyword>
<dbReference type="AlphaFoldDB" id="A0A8J2LUY4"/>
<dbReference type="Proteomes" id="UP000746747">
    <property type="component" value="Unassembled WGS sequence"/>
</dbReference>
<evidence type="ECO:0000313" key="3">
    <source>
        <dbReference type="Proteomes" id="UP000746747"/>
    </source>
</evidence>
<feature type="transmembrane region" description="Helical" evidence="1">
    <location>
        <begin position="24"/>
        <end position="43"/>
    </location>
</feature>
<dbReference type="OrthoDB" id="5870582at2759"/>
<accession>A0A8J2LUY4</accession>
<evidence type="ECO:0000256" key="1">
    <source>
        <dbReference type="SAM" id="Phobius"/>
    </source>
</evidence>
<feature type="non-terminal residue" evidence="2">
    <location>
        <position position="115"/>
    </location>
</feature>
<organism evidence="2 3">
    <name type="scientific">Cercopithifilaria johnstoni</name>
    <dbReference type="NCBI Taxonomy" id="2874296"/>
    <lineage>
        <taxon>Eukaryota</taxon>
        <taxon>Metazoa</taxon>
        <taxon>Ecdysozoa</taxon>
        <taxon>Nematoda</taxon>
        <taxon>Chromadorea</taxon>
        <taxon>Rhabditida</taxon>
        <taxon>Spirurina</taxon>
        <taxon>Spiruromorpha</taxon>
        <taxon>Filarioidea</taxon>
        <taxon>Onchocercidae</taxon>
        <taxon>Cercopithifilaria</taxon>
    </lineage>
</organism>
<sequence>AIYTAYRNKLLNENQRLKKALKPLIFYFLPITLIDLCIIAYAIGLTINRDSLDVLIDIINTLLKFRATIVTLCTVFVLPSFRKAMFNLLGNRRQQRIAVVLPFTETHSNAGRNNI</sequence>
<keyword evidence="3" id="KW-1185">Reference proteome</keyword>
<comment type="caution">
    <text evidence="2">The sequence shown here is derived from an EMBL/GenBank/DDBJ whole genome shotgun (WGS) entry which is preliminary data.</text>
</comment>
<evidence type="ECO:0000313" key="2">
    <source>
        <dbReference type="EMBL" id="CAG9533771.1"/>
    </source>
</evidence>
<proteinExistence type="predicted"/>
<gene>
    <name evidence="2" type="ORF">CJOHNSTONI_LOCUS3969</name>
</gene>
<keyword evidence="1" id="KW-1133">Transmembrane helix</keyword>
<keyword evidence="1" id="KW-0812">Transmembrane</keyword>
<reference evidence="2" key="1">
    <citation type="submission" date="2021-09" db="EMBL/GenBank/DDBJ databases">
        <authorList>
            <consortium name="Pathogen Informatics"/>
        </authorList>
    </citation>
    <scope>NUCLEOTIDE SEQUENCE</scope>
</reference>
<protein>
    <submittedName>
        <fullName evidence="2">Uncharacterized protein</fullName>
    </submittedName>
</protein>